<reference evidence="2" key="2">
    <citation type="submission" date="2021-04" db="EMBL/GenBank/DDBJ databases">
        <authorList>
            <person name="Gilroy R."/>
        </authorList>
    </citation>
    <scope>NUCLEOTIDE SEQUENCE</scope>
    <source>
        <strain evidence="2">CHK171-505</strain>
    </source>
</reference>
<name>A0A9D2HZM4_9LACT</name>
<dbReference type="Gene3D" id="3.30.390.30">
    <property type="match status" value="1"/>
</dbReference>
<feature type="domain" description="Pyridine nucleotide-disulphide oxidoreductase dimerisation" evidence="1">
    <location>
        <begin position="2"/>
        <end position="55"/>
    </location>
</feature>
<proteinExistence type="predicted"/>
<dbReference type="InterPro" id="IPR016156">
    <property type="entry name" value="FAD/NAD-linked_Rdtase_dimer_sf"/>
</dbReference>
<dbReference type="Pfam" id="PF02852">
    <property type="entry name" value="Pyr_redox_dim"/>
    <property type="match status" value="1"/>
</dbReference>
<organism evidence="2 3">
    <name type="scientific">Candidatus Jeotgalibaca merdavium</name>
    <dbReference type="NCBI Taxonomy" id="2838627"/>
    <lineage>
        <taxon>Bacteria</taxon>
        <taxon>Bacillati</taxon>
        <taxon>Bacillota</taxon>
        <taxon>Bacilli</taxon>
        <taxon>Lactobacillales</taxon>
        <taxon>Carnobacteriaceae</taxon>
        <taxon>Jeotgalibaca</taxon>
    </lineage>
</organism>
<evidence type="ECO:0000313" key="3">
    <source>
        <dbReference type="Proteomes" id="UP000886856"/>
    </source>
</evidence>
<reference evidence="2" key="1">
    <citation type="journal article" date="2021" name="PeerJ">
        <title>Extensive microbial diversity within the chicken gut microbiome revealed by metagenomics and culture.</title>
        <authorList>
            <person name="Gilroy R."/>
            <person name="Ravi A."/>
            <person name="Getino M."/>
            <person name="Pursley I."/>
            <person name="Horton D.L."/>
            <person name="Alikhan N.F."/>
            <person name="Baker D."/>
            <person name="Gharbi K."/>
            <person name="Hall N."/>
            <person name="Watson M."/>
            <person name="Adriaenssens E.M."/>
            <person name="Foster-Nyarko E."/>
            <person name="Jarju S."/>
            <person name="Secka A."/>
            <person name="Antonio M."/>
            <person name="Oren A."/>
            <person name="Chaudhuri R.R."/>
            <person name="La Ragione R."/>
            <person name="Hildebrand F."/>
            <person name="Pallen M.J."/>
        </authorList>
    </citation>
    <scope>NUCLEOTIDE SEQUENCE</scope>
    <source>
        <strain evidence="2">CHK171-505</strain>
    </source>
</reference>
<accession>A0A9D2HZM4</accession>
<gene>
    <name evidence="2" type="ORF">H9948_01955</name>
</gene>
<dbReference type="Proteomes" id="UP000886856">
    <property type="component" value="Unassembled WGS sequence"/>
</dbReference>
<evidence type="ECO:0000313" key="2">
    <source>
        <dbReference type="EMBL" id="HJA89530.1"/>
    </source>
</evidence>
<dbReference type="InterPro" id="IPR004099">
    <property type="entry name" value="Pyr_nucl-diS_OxRdtase_dimer"/>
</dbReference>
<sequence length="102" mass="11600">MLIYQENDQIQGANLLGQNSVELINIVKLAMDHHILAKALVNQVFPHPTMAENLNDFISINHELLNPILEKIEWGFCLIWSLKKTHPFSGKPNTCAILRKKA</sequence>
<comment type="caution">
    <text evidence="2">The sequence shown here is derived from an EMBL/GenBank/DDBJ whole genome shotgun (WGS) entry which is preliminary data.</text>
</comment>
<evidence type="ECO:0000259" key="1">
    <source>
        <dbReference type="Pfam" id="PF02852"/>
    </source>
</evidence>
<dbReference type="AlphaFoldDB" id="A0A9D2HZM4"/>
<dbReference type="SUPFAM" id="SSF55424">
    <property type="entry name" value="FAD/NAD-linked reductases, dimerisation (C-terminal) domain"/>
    <property type="match status" value="1"/>
</dbReference>
<dbReference type="EMBL" id="DWYW01000039">
    <property type="protein sequence ID" value="HJA89530.1"/>
    <property type="molecule type" value="Genomic_DNA"/>
</dbReference>
<protein>
    <recommendedName>
        <fullName evidence="1">Pyridine nucleotide-disulphide oxidoreductase dimerisation domain-containing protein</fullName>
    </recommendedName>
</protein>